<protein>
    <submittedName>
        <fullName evidence="2">Uncharacterized protein</fullName>
    </submittedName>
</protein>
<reference evidence="2" key="1">
    <citation type="submission" date="2022-11" db="UniProtKB">
        <authorList>
            <consortium name="WormBaseParasite"/>
        </authorList>
    </citation>
    <scope>IDENTIFICATION</scope>
</reference>
<dbReference type="WBParaSite" id="PS1159_v2.g5018.t1">
    <property type="protein sequence ID" value="PS1159_v2.g5018.t1"/>
    <property type="gene ID" value="PS1159_v2.g5018"/>
</dbReference>
<accession>A0AC35GGG7</accession>
<name>A0AC35GGG7_9BILA</name>
<evidence type="ECO:0000313" key="1">
    <source>
        <dbReference type="Proteomes" id="UP000887580"/>
    </source>
</evidence>
<evidence type="ECO:0000313" key="2">
    <source>
        <dbReference type="WBParaSite" id="PS1159_v2.g5018.t1"/>
    </source>
</evidence>
<proteinExistence type="predicted"/>
<sequence length="282" mass="32568">MSTGYNNDNRLLCRINQLSIVDKNVVKSFGPHSPGAFKGSRLFGGHTITQSYLAFKKLYPKTQVVKLDTIFIAPGNVIDPMEFIIDEKTLEFGFTKMTIIQNTKLIANLMIRFTRNLSPELLIDPIQIKFPQNIGPPESYEALNISIVKNGLFELRPVLSHIKGEKRTESIDLTQSWCRLNSKLEIPKFDDSLAPLMLLTDYLVFRPVFNLLYHYEQTNESTFGSSLNHKILIHHSDVNQNEFFFVQLRTHIISKQRGMIDGQIFDEKHRCILTYRQENFVQ</sequence>
<organism evidence="1 2">
    <name type="scientific">Panagrolaimus sp. PS1159</name>
    <dbReference type="NCBI Taxonomy" id="55785"/>
    <lineage>
        <taxon>Eukaryota</taxon>
        <taxon>Metazoa</taxon>
        <taxon>Ecdysozoa</taxon>
        <taxon>Nematoda</taxon>
        <taxon>Chromadorea</taxon>
        <taxon>Rhabditida</taxon>
        <taxon>Tylenchina</taxon>
        <taxon>Panagrolaimomorpha</taxon>
        <taxon>Panagrolaimoidea</taxon>
        <taxon>Panagrolaimidae</taxon>
        <taxon>Panagrolaimus</taxon>
    </lineage>
</organism>
<dbReference type="Proteomes" id="UP000887580">
    <property type="component" value="Unplaced"/>
</dbReference>